<keyword evidence="8" id="KW-0694">RNA-binding</keyword>
<evidence type="ECO:0000256" key="7">
    <source>
        <dbReference type="ARBA" id="ARBA00022840"/>
    </source>
</evidence>
<dbReference type="Pfam" id="PF00270">
    <property type="entry name" value="DEAD"/>
    <property type="match status" value="1"/>
</dbReference>
<dbReference type="InterPro" id="IPR014014">
    <property type="entry name" value="RNA_helicase_DEAD_Q_motif"/>
</dbReference>
<dbReference type="PANTHER" id="PTHR47959:SF1">
    <property type="entry name" value="ATP-DEPENDENT RNA HELICASE DBPA"/>
    <property type="match status" value="1"/>
</dbReference>
<keyword evidence="6 12" id="KW-0347">Helicase</keyword>
<evidence type="ECO:0000259" key="16">
    <source>
        <dbReference type="PROSITE" id="PS51195"/>
    </source>
</evidence>
<feature type="region of interest" description="Disordered" evidence="13">
    <location>
        <begin position="1"/>
        <end position="37"/>
    </location>
</feature>
<keyword evidence="9" id="KW-0539">Nucleus</keyword>
<feature type="domain" description="DEAD-box RNA helicase Q" evidence="16">
    <location>
        <begin position="210"/>
        <end position="238"/>
    </location>
</feature>
<keyword evidence="4 12" id="KW-0547">Nucleotide-binding</keyword>
<evidence type="ECO:0000256" key="8">
    <source>
        <dbReference type="ARBA" id="ARBA00022884"/>
    </source>
</evidence>
<dbReference type="OrthoDB" id="4310724at2759"/>
<dbReference type="CDD" id="cd18787">
    <property type="entry name" value="SF2_C_DEAD"/>
    <property type="match status" value="1"/>
</dbReference>
<protein>
    <recommendedName>
        <fullName evidence="2">RNA helicase</fullName>
        <ecNumber evidence="2">3.6.4.13</ecNumber>
    </recommendedName>
</protein>
<dbReference type="PANTHER" id="PTHR47959">
    <property type="entry name" value="ATP-DEPENDENT RNA HELICASE RHLE-RELATED"/>
    <property type="match status" value="1"/>
</dbReference>
<evidence type="ECO:0000256" key="5">
    <source>
        <dbReference type="ARBA" id="ARBA00022801"/>
    </source>
</evidence>
<feature type="region of interest" description="Disordered" evidence="13">
    <location>
        <begin position="98"/>
        <end position="119"/>
    </location>
</feature>
<evidence type="ECO:0000256" key="10">
    <source>
        <dbReference type="ARBA" id="ARBA00047984"/>
    </source>
</evidence>
<comment type="caution">
    <text evidence="17">The sequence shown here is derived from an EMBL/GenBank/DDBJ whole genome shotgun (WGS) entry which is preliminary data.</text>
</comment>
<evidence type="ECO:0000256" key="11">
    <source>
        <dbReference type="PROSITE-ProRule" id="PRU00552"/>
    </source>
</evidence>
<dbReference type="InterPro" id="IPR027417">
    <property type="entry name" value="P-loop_NTPase"/>
</dbReference>
<feature type="short sequence motif" description="Q motif" evidence="11">
    <location>
        <begin position="210"/>
        <end position="238"/>
    </location>
</feature>
<dbReference type="Proteomes" id="UP000031516">
    <property type="component" value="Unassembled WGS sequence"/>
</dbReference>
<dbReference type="InterPro" id="IPR011545">
    <property type="entry name" value="DEAD/DEAH_box_helicase_dom"/>
</dbReference>
<comment type="subcellular location">
    <subcellularLocation>
        <location evidence="1">Nucleus</location>
    </subcellularLocation>
</comment>
<evidence type="ECO:0000256" key="1">
    <source>
        <dbReference type="ARBA" id="ARBA00004123"/>
    </source>
</evidence>
<feature type="domain" description="Helicase C-terminal" evidence="15">
    <location>
        <begin position="492"/>
        <end position="644"/>
    </location>
</feature>
<comment type="catalytic activity">
    <reaction evidence="10">
        <text>ATP + H2O = ADP + phosphate + H(+)</text>
        <dbReference type="Rhea" id="RHEA:13065"/>
        <dbReference type="ChEBI" id="CHEBI:15377"/>
        <dbReference type="ChEBI" id="CHEBI:15378"/>
        <dbReference type="ChEBI" id="CHEBI:30616"/>
        <dbReference type="ChEBI" id="CHEBI:43474"/>
        <dbReference type="ChEBI" id="CHEBI:456216"/>
        <dbReference type="EC" id="3.6.4.13"/>
    </reaction>
</comment>
<dbReference type="InterPro" id="IPR000629">
    <property type="entry name" value="RNA-helicase_DEAD-box_CS"/>
</dbReference>
<evidence type="ECO:0000256" key="13">
    <source>
        <dbReference type="SAM" id="MobiDB-lite"/>
    </source>
</evidence>
<feature type="compositionally biased region" description="Basic residues" evidence="13">
    <location>
        <begin position="20"/>
        <end position="30"/>
    </location>
</feature>
<keyword evidence="3" id="KW-0690">Ribosome biogenesis</keyword>
<evidence type="ECO:0000256" key="2">
    <source>
        <dbReference type="ARBA" id="ARBA00012552"/>
    </source>
</evidence>
<dbReference type="InterPro" id="IPR050079">
    <property type="entry name" value="DEAD_box_RNA_helicase"/>
</dbReference>
<evidence type="ECO:0000313" key="17">
    <source>
        <dbReference type="EMBL" id="CDO93223.1"/>
    </source>
</evidence>
<keyword evidence="7 12" id="KW-0067">ATP-binding</keyword>
<sequence>MVNKVRKNVKPTPKGDRKGRISKNHPKNKPKNNGNKKVVAAAAAAGKSVNADELNWKSVEIPDTLDDFGGFYGLEEIDGVDVKVVNGKVEFITRDDKKIKNPSNNTEENDDIISEENEEDVDMDELIEFKNFDDVKEGELSAASDEESDFHAFSEEEASDEEEVTSEEPIVEGEADKTTAEDPNTDELLQDNVFSSNVEIDDQENPDLPEWSDKLNISFTVLKGLAGLGFTKPTDIQMQAIPQALQGNDIMGKASTGSGKTLAYGIPIIEQLIKDETNDRCIGLIFTPTRELAHQVTDHLQKVWTKMSKMNKYTILSLTGGLSIQKQERVLKYDGSGRIIVATPGRFLELIEKNPNLIPRFSKIDTLVLDEADRLLQDGHFDEFEKILKMLGKDRKIKLNTGGKPTGSGWQTMIFSATFSLDLFTKLDKTSWKGLKANGAENNEMEQVLNHLMTKIQFKSKPVIIDTNPEHKVTSQVKESLIECLPMERDLYVYYFIMMYPGTTLVFCNAIDSVKKLNAFLNNLKISSFQIHSSMAQKNRLNSLEKFKAKSETNSKAGVPTVLIASDVAARGLDISNIKHVLHYHLPRSADVYIHRSGRTARGESEGVSVMICSPQEAMGPLRKLRKVLSTKKSTNPKKTKWQNDVPMLPIEPDIVSQLRERSRIAAELADDEIATKSLHKDDNWLKKAAEELDIELDTEDEEKDQFLARNKTKKLNKQLDRNESKSLKHQLAELLQTPLRKDLRKTYLTGGLTNLADSLIKNKGHNSIIGHEKVDALETLKSKKRK</sequence>
<evidence type="ECO:0000256" key="6">
    <source>
        <dbReference type="ARBA" id="ARBA00022806"/>
    </source>
</evidence>
<dbReference type="SMART" id="SM00490">
    <property type="entry name" value="HELICc"/>
    <property type="match status" value="1"/>
</dbReference>
<feature type="compositionally biased region" description="Acidic residues" evidence="13">
    <location>
        <begin position="155"/>
        <end position="173"/>
    </location>
</feature>
<evidence type="ECO:0000259" key="14">
    <source>
        <dbReference type="PROSITE" id="PS51192"/>
    </source>
</evidence>
<dbReference type="SMART" id="SM00487">
    <property type="entry name" value="DEXDc"/>
    <property type="match status" value="1"/>
</dbReference>
<evidence type="ECO:0000313" key="18">
    <source>
        <dbReference type="Proteomes" id="UP000031516"/>
    </source>
</evidence>
<evidence type="ECO:0000256" key="12">
    <source>
        <dbReference type="RuleBase" id="RU000492"/>
    </source>
</evidence>
<dbReference type="GO" id="GO:0003724">
    <property type="term" value="F:RNA helicase activity"/>
    <property type="evidence" value="ECO:0007669"/>
    <property type="project" value="UniProtKB-EC"/>
</dbReference>
<dbReference type="GO" id="GO:0006364">
    <property type="term" value="P:rRNA processing"/>
    <property type="evidence" value="ECO:0007669"/>
    <property type="project" value="UniProtKB-ARBA"/>
</dbReference>
<dbReference type="Pfam" id="PF00271">
    <property type="entry name" value="Helicase_C"/>
    <property type="match status" value="1"/>
</dbReference>
<dbReference type="EC" id="3.6.4.13" evidence="2"/>
<dbReference type="InterPro" id="IPR001650">
    <property type="entry name" value="Helicase_C-like"/>
</dbReference>
<dbReference type="PROSITE" id="PS00039">
    <property type="entry name" value="DEAD_ATP_HELICASE"/>
    <property type="match status" value="1"/>
</dbReference>
<evidence type="ECO:0000259" key="15">
    <source>
        <dbReference type="PROSITE" id="PS51194"/>
    </source>
</evidence>
<reference evidence="17 18" key="1">
    <citation type="submission" date="2014-03" db="EMBL/GenBank/DDBJ databases">
        <title>The genome of Kluyveromyces dobzhanskii.</title>
        <authorList>
            <person name="Nystedt B."/>
            <person name="Astrom S."/>
        </authorList>
    </citation>
    <scope>NUCLEOTIDE SEQUENCE [LARGE SCALE GENOMIC DNA]</scope>
    <source>
        <strain evidence="17 18">CBS 2104</strain>
    </source>
</reference>
<dbReference type="GO" id="GO:0005634">
    <property type="term" value="C:nucleus"/>
    <property type="evidence" value="ECO:0007669"/>
    <property type="project" value="UniProtKB-SubCell"/>
</dbReference>
<dbReference type="EMBL" id="CCBQ010000019">
    <property type="protein sequence ID" value="CDO93223.1"/>
    <property type="molecule type" value="Genomic_DNA"/>
</dbReference>
<dbReference type="PROSITE" id="PS51195">
    <property type="entry name" value="Q_MOTIF"/>
    <property type="match status" value="1"/>
</dbReference>
<dbReference type="GO" id="GO:0005524">
    <property type="term" value="F:ATP binding"/>
    <property type="evidence" value="ECO:0007669"/>
    <property type="project" value="UniProtKB-KW"/>
</dbReference>
<dbReference type="GO" id="GO:0003723">
    <property type="term" value="F:RNA binding"/>
    <property type="evidence" value="ECO:0007669"/>
    <property type="project" value="UniProtKB-KW"/>
</dbReference>
<dbReference type="AlphaFoldDB" id="A0A0A8L4R9"/>
<dbReference type="Gene3D" id="3.40.50.300">
    <property type="entry name" value="P-loop containing nucleotide triphosphate hydrolases"/>
    <property type="match status" value="2"/>
</dbReference>
<evidence type="ECO:0000256" key="3">
    <source>
        <dbReference type="ARBA" id="ARBA00022517"/>
    </source>
</evidence>
<dbReference type="InterPro" id="IPR014001">
    <property type="entry name" value="Helicase_ATP-bd"/>
</dbReference>
<dbReference type="CDD" id="cd17946">
    <property type="entry name" value="DEADc_DDX24"/>
    <property type="match status" value="1"/>
</dbReference>
<proteinExistence type="inferred from homology"/>
<feature type="domain" description="Helicase ATP-binding" evidence="14">
    <location>
        <begin position="241"/>
        <end position="437"/>
    </location>
</feature>
<dbReference type="GO" id="GO:0005829">
    <property type="term" value="C:cytosol"/>
    <property type="evidence" value="ECO:0007669"/>
    <property type="project" value="TreeGrafter"/>
</dbReference>
<keyword evidence="18" id="KW-1185">Reference proteome</keyword>
<comment type="similarity">
    <text evidence="12">Belongs to the DEAD box helicase family.</text>
</comment>
<organism evidence="17 18">
    <name type="scientific">Kluyveromyces dobzhanskii CBS 2104</name>
    <dbReference type="NCBI Taxonomy" id="1427455"/>
    <lineage>
        <taxon>Eukaryota</taxon>
        <taxon>Fungi</taxon>
        <taxon>Dikarya</taxon>
        <taxon>Ascomycota</taxon>
        <taxon>Saccharomycotina</taxon>
        <taxon>Saccharomycetes</taxon>
        <taxon>Saccharomycetales</taxon>
        <taxon>Saccharomycetaceae</taxon>
        <taxon>Kluyveromyces</taxon>
    </lineage>
</organism>
<accession>A0A0A8L4R9</accession>
<feature type="compositionally biased region" description="Acidic residues" evidence="13">
    <location>
        <begin position="107"/>
        <end position="119"/>
    </location>
</feature>
<dbReference type="PROSITE" id="PS51194">
    <property type="entry name" value="HELICASE_CTER"/>
    <property type="match status" value="1"/>
</dbReference>
<feature type="region of interest" description="Disordered" evidence="13">
    <location>
        <begin position="137"/>
        <end position="185"/>
    </location>
</feature>
<dbReference type="SUPFAM" id="SSF52540">
    <property type="entry name" value="P-loop containing nucleoside triphosphate hydrolases"/>
    <property type="match status" value="1"/>
</dbReference>
<keyword evidence="5 12" id="KW-0378">Hydrolase</keyword>
<evidence type="ECO:0000256" key="9">
    <source>
        <dbReference type="ARBA" id="ARBA00023242"/>
    </source>
</evidence>
<gene>
    <name evidence="17" type="ORF">KLDO_g1525</name>
</gene>
<dbReference type="PROSITE" id="PS51192">
    <property type="entry name" value="HELICASE_ATP_BIND_1"/>
    <property type="match status" value="1"/>
</dbReference>
<name>A0A0A8L4R9_9SACH</name>
<dbReference type="GO" id="GO:0016787">
    <property type="term" value="F:hydrolase activity"/>
    <property type="evidence" value="ECO:0007669"/>
    <property type="project" value="UniProtKB-KW"/>
</dbReference>
<evidence type="ECO:0000256" key="4">
    <source>
        <dbReference type="ARBA" id="ARBA00022741"/>
    </source>
</evidence>